<dbReference type="PANTHER" id="PTHR14499">
    <property type="entry name" value="POTASSIUM CHANNEL TETRAMERIZATION DOMAIN-CONTAINING"/>
    <property type="match status" value="1"/>
</dbReference>
<accession>A0AAW1ATH1</accession>
<dbReference type="GO" id="GO:0051260">
    <property type="term" value="P:protein homooligomerization"/>
    <property type="evidence" value="ECO:0007669"/>
    <property type="project" value="InterPro"/>
</dbReference>
<dbReference type="InterPro" id="IPR003131">
    <property type="entry name" value="T1-type_BTB"/>
</dbReference>
<keyword evidence="4" id="KW-1185">Reference proteome</keyword>
<sequence>MVQPRLLPVPEQSLPKQLLLQLRRGPARLPTGGWKASPPAEPPPHAGTRGSSGGAVLEGGRRRRLRHVPPVAGQPWRRLSSCAHPAARRWRRPGMDPTAEKEEAAAAGPPSGPEEPPVQLNVGGWAFAVPRSKLAPFPESLLGRAAAAGPAGQRLFLDRDGYAFRHVHYFLHTARLSGGSGLELPLLYEQAGLLGLAPLLQSLDNLKEGKHNLRVRPADIPVAERASLNYWRTRKCISRPGAAAAAAAAEGALRSPACSGSQEQAPLGLLDTPLLEAEAEVRYCFLPLRLVGEFPALVTDDNLLWLADGAALIEVESGEFRFIANFLRSEKILLPDNFSSLDSLEAEAEALGIPKVIEAVKIFRNNPGSGSSEASKSPVQQQRLQDPSVLLPLYPMVLGLLVKYPDSALGQLHMESTLDGNKLYISGNGVLFQHVMNWLGTCRLPLTRNMSELPHLCTYLDQMDLIYEPMKDALKRFLNPKTPTDSLVKNAEWAAEITAFSLHHIVKVYVGSHWYATYLQTLLKFPELLSNCKKVYWIAYGQSLLIHGDGKMFRHVLNFLRLGKLYLPSEFKEWSLLCQEVIEYQIPSLLEALYQYDMYRSWLQQKEVQHVVYPVRNLESLISEEDTGSNKVLRDHLHFADLDQCANNWNITREPQSMEGSDRENTKYTSISPIKGAKRKHPWETSKSSDDWGDTCLFRQEGNSPKKRAKGSLTKPLENSDPPIQKLISLVQGWDMAHCRCCGAPQGPESGEESKWRALSGRIPQASCFRISSSELSSNEVAIQGAPDHLSKAELCKQGALPLQGWLAKADEPSNLEEVPSSGKGASSREQSGQKEKGTALEETATCEALDVRGWILKVEHPPIVPGDGSCVFHEGSVLYSTGVEEITLACALAPPVDKDVVFLSFPLTQEEIFYAQKCHRFLTDVILDSIRQKDPKETTAKVELLVQRLWRLQITAKEFVAELLNSAPFIADGHSYEKLLKWVEFTLPFAWKYSCCINLLIKKGYFKSLSHFVIGKYLQNP</sequence>
<evidence type="ECO:0000313" key="4">
    <source>
        <dbReference type="Proteomes" id="UP001474421"/>
    </source>
</evidence>
<dbReference type="InterPro" id="IPR037249">
    <property type="entry name" value="TAFH/NHR1_dom_sf"/>
</dbReference>
<gene>
    <name evidence="3" type="ORF">NXF25_016948</name>
</gene>
<feature type="domain" description="Potassium channel tetramerisation-type BTB" evidence="2">
    <location>
        <begin position="118"/>
        <end position="189"/>
    </location>
</feature>
<dbReference type="Gene3D" id="1.20.120.1110">
    <property type="entry name" value="TAFH/NHR1 domain"/>
    <property type="match status" value="1"/>
</dbReference>
<evidence type="ECO:0000313" key="3">
    <source>
        <dbReference type="EMBL" id="KAK9392859.1"/>
    </source>
</evidence>
<reference evidence="3 4" key="1">
    <citation type="journal article" date="2024" name="Proc. Natl. Acad. Sci. U.S.A.">
        <title>The genetic regulatory architecture and epigenomic basis for age-related changes in rattlesnake venom.</title>
        <authorList>
            <person name="Hogan M.P."/>
            <person name="Holding M.L."/>
            <person name="Nystrom G.S."/>
            <person name="Colston T.J."/>
            <person name="Bartlett D.A."/>
            <person name="Mason A.J."/>
            <person name="Ellsworth S.A."/>
            <person name="Rautsaw R.M."/>
            <person name="Lawrence K.C."/>
            <person name="Strickland J.L."/>
            <person name="He B."/>
            <person name="Fraser P."/>
            <person name="Margres M.J."/>
            <person name="Gilbert D.M."/>
            <person name="Gibbs H.L."/>
            <person name="Parkinson C.L."/>
            <person name="Rokyta D.R."/>
        </authorList>
    </citation>
    <scope>NUCLEOTIDE SEQUENCE [LARGE SCALE GENOMIC DNA]</scope>
    <source>
        <strain evidence="3">DRR0105</strain>
    </source>
</reference>
<dbReference type="Proteomes" id="UP001474421">
    <property type="component" value="Unassembled WGS sequence"/>
</dbReference>
<comment type="caution">
    <text evidence="3">The sequence shown here is derived from an EMBL/GenBank/DDBJ whole genome shotgun (WGS) entry which is preliminary data.</text>
</comment>
<name>A0AAW1ATH1_CROAD</name>
<feature type="region of interest" description="Disordered" evidence="1">
    <location>
        <begin position="82"/>
        <end position="117"/>
    </location>
</feature>
<dbReference type="Pfam" id="PF02214">
    <property type="entry name" value="BTB_2"/>
    <property type="match status" value="1"/>
</dbReference>
<dbReference type="EMBL" id="JAOTOJ010000015">
    <property type="protein sequence ID" value="KAK9392859.1"/>
    <property type="molecule type" value="Genomic_DNA"/>
</dbReference>
<dbReference type="Gene3D" id="3.30.710.10">
    <property type="entry name" value="Potassium Channel Kv1.1, Chain A"/>
    <property type="match status" value="3"/>
</dbReference>
<dbReference type="AlphaFoldDB" id="A0AAW1ATH1"/>
<organism evidence="3 4">
    <name type="scientific">Crotalus adamanteus</name>
    <name type="common">Eastern diamondback rattlesnake</name>
    <dbReference type="NCBI Taxonomy" id="8729"/>
    <lineage>
        <taxon>Eukaryota</taxon>
        <taxon>Metazoa</taxon>
        <taxon>Chordata</taxon>
        <taxon>Craniata</taxon>
        <taxon>Vertebrata</taxon>
        <taxon>Euteleostomi</taxon>
        <taxon>Lepidosauria</taxon>
        <taxon>Squamata</taxon>
        <taxon>Bifurcata</taxon>
        <taxon>Unidentata</taxon>
        <taxon>Episquamata</taxon>
        <taxon>Toxicofera</taxon>
        <taxon>Serpentes</taxon>
        <taxon>Colubroidea</taxon>
        <taxon>Viperidae</taxon>
        <taxon>Crotalinae</taxon>
        <taxon>Crotalus</taxon>
    </lineage>
</organism>
<dbReference type="PANTHER" id="PTHR14499:SF20">
    <property type="entry name" value="BTB_POZ DOMAIN-CONTAINING PROTEIN KCTD19"/>
    <property type="match status" value="1"/>
</dbReference>
<dbReference type="InterPro" id="IPR011333">
    <property type="entry name" value="SKP1/BTB/POZ_sf"/>
</dbReference>
<dbReference type="SUPFAM" id="SSF54695">
    <property type="entry name" value="POZ domain"/>
    <property type="match status" value="3"/>
</dbReference>
<feature type="region of interest" description="Disordered" evidence="1">
    <location>
        <begin position="811"/>
        <end position="841"/>
    </location>
</feature>
<evidence type="ECO:0000259" key="2">
    <source>
        <dbReference type="Pfam" id="PF02214"/>
    </source>
</evidence>
<dbReference type="GO" id="GO:0006351">
    <property type="term" value="P:DNA-templated transcription"/>
    <property type="evidence" value="ECO:0007669"/>
    <property type="project" value="InterPro"/>
</dbReference>
<protein>
    <submittedName>
        <fullName evidence="3">BTB/POZ domain-containing protein KCTD19</fullName>
    </submittedName>
</protein>
<evidence type="ECO:0000256" key="1">
    <source>
        <dbReference type="SAM" id="MobiDB-lite"/>
    </source>
</evidence>
<feature type="region of interest" description="Disordered" evidence="1">
    <location>
        <begin position="675"/>
        <end position="721"/>
    </location>
</feature>
<feature type="region of interest" description="Disordered" evidence="1">
    <location>
        <begin position="22"/>
        <end position="62"/>
    </location>
</feature>
<proteinExistence type="predicted"/>